<dbReference type="EMBL" id="CAJOBZ010000064">
    <property type="protein sequence ID" value="CAF4935543.1"/>
    <property type="molecule type" value="Genomic_DNA"/>
</dbReference>
<feature type="compositionally biased region" description="Basic and acidic residues" evidence="1">
    <location>
        <begin position="23"/>
        <end position="51"/>
    </location>
</feature>
<protein>
    <submittedName>
        <fullName evidence="2">Uncharacterized protein</fullName>
    </submittedName>
</protein>
<name>A0A821XAJ1_9NEOP</name>
<comment type="caution">
    <text evidence="2">The sequence shown here is derived from an EMBL/GenBank/DDBJ whole genome shotgun (WGS) entry which is preliminary data.</text>
</comment>
<organism evidence="2 3">
    <name type="scientific">Pieris macdunnoughi</name>
    <dbReference type="NCBI Taxonomy" id="345717"/>
    <lineage>
        <taxon>Eukaryota</taxon>
        <taxon>Metazoa</taxon>
        <taxon>Ecdysozoa</taxon>
        <taxon>Arthropoda</taxon>
        <taxon>Hexapoda</taxon>
        <taxon>Insecta</taxon>
        <taxon>Pterygota</taxon>
        <taxon>Neoptera</taxon>
        <taxon>Endopterygota</taxon>
        <taxon>Lepidoptera</taxon>
        <taxon>Glossata</taxon>
        <taxon>Ditrysia</taxon>
        <taxon>Papilionoidea</taxon>
        <taxon>Pieridae</taxon>
        <taxon>Pierinae</taxon>
        <taxon>Pieris</taxon>
    </lineage>
</organism>
<gene>
    <name evidence="2" type="ORF">PMACD_LOCUS14231</name>
</gene>
<feature type="compositionally biased region" description="Basic and acidic residues" evidence="1">
    <location>
        <begin position="89"/>
        <end position="98"/>
    </location>
</feature>
<proteinExistence type="predicted"/>
<dbReference type="Proteomes" id="UP000663880">
    <property type="component" value="Unassembled WGS sequence"/>
</dbReference>
<evidence type="ECO:0000313" key="2">
    <source>
        <dbReference type="EMBL" id="CAF4935543.1"/>
    </source>
</evidence>
<feature type="compositionally biased region" description="Low complexity" evidence="1">
    <location>
        <begin position="56"/>
        <end position="78"/>
    </location>
</feature>
<dbReference type="AlphaFoldDB" id="A0A821XAJ1"/>
<feature type="region of interest" description="Disordered" evidence="1">
    <location>
        <begin position="23"/>
        <end position="122"/>
    </location>
</feature>
<keyword evidence="3" id="KW-1185">Reference proteome</keyword>
<accession>A0A821XAJ1</accession>
<dbReference type="OrthoDB" id="412981at2759"/>
<reference evidence="2" key="1">
    <citation type="submission" date="2021-02" db="EMBL/GenBank/DDBJ databases">
        <authorList>
            <person name="Steward A R."/>
        </authorList>
    </citation>
    <scope>NUCLEOTIDE SEQUENCE</scope>
</reference>
<evidence type="ECO:0000256" key="1">
    <source>
        <dbReference type="SAM" id="MobiDB-lite"/>
    </source>
</evidence>
<sequence>MCEYLAQTRRRLLEQGVLTSPFDRADASQHPHLKDIAPWHSRPPDKYRYPRELFSADTPTTGRDTRAATAATTAGRLAGPPPRGHRGSHPAELDREPRSCPIPTIETPGPSREYSLAPNHRT</sequence>
<evidence type="ECO:0000313" key="3">
    <source>
        <dbReference type="Proteomes" id="UP000663880"/>
    </source>
</evidence>